<dbReference type="InterPro" id="IPR057746">
    <property type="entry name" value="CpnT-like_N"/>
</dbReference>
<dbReference type="EMBL" id="WVUH01000115">
    <property type="protein sequence ID" value="MBO4207302.1"/>
    <property type="molecule type" value="Genomic_DNA"/>
</dbReference>
<evidence type="ECO:0000256" key="1">
    <source>
        <dbReference type="SAM" id="Phobius"/>
    </source>
</evidence>
<feature type="transmembrane region" description="Helical" evidence="1">
    <location>
        <begin position="108"/>
        <end position="127"/>
    </location>
</feature>
<gene>
    <name evidence="3" type="ORF">GSF22_14970</name>
</gene>
<evidence type="ECO:0000313" key="4">
    <source>
        <dbReference type="Proteomes" id="UP000823521"/>
    </source>
</evidence>
<feature type="non-terminal residue" evidence="3">
    <location>
        <position position="282"/>
    </location>
</feature>
<organism evidence="3 4">
    <name type="scientific">Micromonospora echinofusca</name>
    <dbReference type="NCBI Taxonomy" id="47858"/>
    <lineage>
        <taxon>Bacteria</taxon>
        <taxon>Bacillati</taxon>
        <taxon>Actinomycetota</taxon>
        <taxon>Actinomycetes</taxon>
        <taxon>Micromonosporales</taxon>
        <taxon>Micromonosporaceae</taxon>
        <taxon>Micromonospora</taxon>
    </lineage>
</organism>
<sequence>MEIPEWARTMFLITTGESWPEADEDKLRALSTVWNTFATQLGDTEATIRVARQSVTTSWTGQGADAFTTRLDQLVDTGHIKALRDTSTALTTYTQQAALNVEYAKMMIIGQLGILIANIIWLTWLLATPAAPAVAPAIASLQALGRHISLQIIKSLAANLFFQGGLDIAIQTAQIARHDRTEWDWNRTNGAALTALIGAGVGTGLSGLSGLAQHLATRAGITITNQTAKNIAEFTNTVGQSALHEWSAEAAADLILNGRREAPAGWAATAGATEGIVDWAQG</sequence>
<accession>A0ABS3VRZ5</accession>
<dbReference type="Pfam" id="PF25547">
    <property type="entry name" value="WXG100_2"/>
    <property type="match status" value="1"/>
</dbReference>
<evidence type="ECO:0000313" key="3">
    <source>
        <dbReference type="EMBL" id="MBO4207302.1"/>
    </source>
</evidence>
<dbReference type="RefSeq" id="WP_208814199.1">
    <property type="nucleotide sequence ID" value="NZ_WVUH01000115.1"/>
</dbReference>
<dbReference type="SUPFAM" id="SSF140453">
    <property type="entry name" value="EsxAB dimer-like"/>
    <property type="match status" value="1"/>
</dbReference>
<protein>
    <recommendedName>
        <fullName evidence="2">Outer membrane channel protein CpnT-like N-terminal domain-containing protein</fullName>
    </recommendedName>
</protein>
<proteinExistence type="predicted"/>
<dbReference type="InterPro" id="IPR036689">
    <property type="entry name" value="ESAT-6-like_sf"/>
</dbReference>
<keyword evidence="4" id="KW-1185">Reference proteome</keyword>
<comment type="caution">
    <text evidence="3">The sequence shown here is derived from an EMBL/GenBank/DDBJ whole genome shotgun (WGS) entry which is preliminary data.</text>
</comment>
<reference evidence="3 4" key="1">
    <citation type="submission" date="2019-12" db="EMBL/GenBank/DDBJ databases">
        <title>Whole genome sequencing of endophytic Actinobacterium Micromonospora sp. MPMI6T.</title>
        <authorList>
            <person name="Evv R."/>
            <person name="Podile A.R."/>
        </authorList>
    </citation>
    <scope>NUCLEOTIDE SEQUENCE [LARGE SCALE GENOMIC DNA]</scope>
    <source>
        <strain evidence="3 4">MPMI6</strain>
    </source>
</reference>
<dbReference type="Gene3D" id="1.20.1260.20">
    <property type="entry name" value="PPE superfamily"/>
    <property type="match status" value="1"/>
</dbReference>
<keyword evidence="1" id="KW-0812">Transmembrane</keyword>
<name>A0ABS3VRZ5_MICEH</name>
<dbReference type="InterPro" id="IPR038332">
    <property type="entry name" value="PPE_sf"/>
</dbReference>
<keyword evidence="1" id="KW-0472">Membrane</keyword>
<evidence type="ECO:0000259" key="2">
    <source>
        <dbReference type="Pfam" id="PF25547"/>
    </source>
</evidence>
<dbReference type="Proteomes" id="UP000823521">
    <property type="component" value="Unassembled WGS sequence"/>
</dbReference>
<feature type="domain" description="Outer membrane channel protein CpnT-like N-terminal" evidence="2">
    <location>
        <begin position="10"/>
        <end position="139"/>
    </location>
</feature>
<keyword evidence="1" id="KW-1133">Transmembrane helix</keyword>